<dbReference type="HOGENOM" id="CLU_1475322_0_0_1"/>
<evidence type="ECO:0000313" key="1">
    <source>
        <dbReference type="EMBL" id="KIK60842.1"/>
    </source>
</evidence>
<dbReference type="AlphaFoldDB" id="A0A0D0CPN5"/>
<gene>
    <name evidence="1" type="ORF">GYMLUDRAFT_244003</name>
</gene>
<accession>A0A0D0CPN5</accession>
<sequence length="183" mass="19564">MTGTVVFNGLTILVCRTFPDLREVLGARAMIGMHSMNSTQMVMKTPNSHINSTFGVFGVSPSGPSSSPIASRAKLLNLEHLMKISGHRLKSSGATSNTLLSYHFALSQDRNRNGNTSSLSSRSYKYSFDELQSDPSSSSLLPIASGSTPLNRTSTIQNSSSAIDIVPIFGIYASSLPSWNAST</sequence>
<dbReference type="Proteomes" id="UP000053593">
    <property type="component" value="Unassembled WGS sequence"/>
</dbReference>
<evidence type="ECO:0000313" key="2">
    <source>
        <dbReference type="Proteomes" id="UP000053593"/>
    </source>
</evidence>
<reference evidence="1 2" key="1">
    <citation type="submission" date="2014-04" db="EMBL/GenBank/DDBJ databases">
        <title>Evolutionary Origins and Diversification of the Mycorrhizal Mutualists.</title>
        <authorList>
            <consortium name="DOE Joint Genome Institute"/>
            <consortium name="Mycorrhizal Genomics Consortium"/>
            <person name="Kohler A."/>
            <person name="Kuo A."/>
            <person name="Nagy L.G."/>
            <person name="Floudas D."/>
            <person name="Copeland A."/>
            <person name="Barry K.W."/>
            <person name="Cichocki N."/>
            <person name="Veneault-Fourrey C."/>
            <person name="LaButti K."/>
            <person name="Lindquist E.A."/>
            <person name="Lipzen A."/>
            <person name="Lundell T."/>
            <person name="Morin E."/>
            <person name="Murat C."/>
            <person name="Riley R."/>
            <person name="Ohm R."/>
            <person name="Sun H."/>
            <person name="Tunlid A."/>
            <person name="Henrissat B."/>
            <person name="Grigoriev I.V."/>
            <person name="Hibbett D.S."/>
            <person name="Martin F."/>
        </authorList>
    </citation>
    <scope>NUCLEOTIDE SEQUENCE [LARGE SCALE GENOMIC DNA]</scope>
    <source>
        <strain evidence="1 2">FD-317 M1</strain>
    </source>
</reference>
<dbReference type="EMBL" id="KN834773">
    <property type="protein sequence ID" value="KIK60842.1"/>
    <property type="molecule type" value="Genomic_DNA"/>
</dbReference>
<organism evidence="1 2">
    <name type="scientific">Collybiopsis luxurians FD-317 M1</name>
    <dbReference type="NCBI Taxonomy" id="944289"/>
    <lineage>
        <taxon>Eukaryota</taxon>
        <taxon>Fungi</taxon>
        <taxon>Dikarya</taxon>
        <taxon>Basidiomycota</taxon>
        <taxon>Agaricomycotina</taxon>
        <taxon>Agaricomycetes</taxon>
        <taxon>Agaricomycetidae</taxon>
        <taxon>Agaricales</taxon>
        <taxon>Marasmiineae</taxon>
        <taxon>Omphalotaceae</taxon>
        <taxon>Collybiopsis</taxon>
        <taxon>Collybiopsis luxurians</taxon>
    </lineage>
</organism>
<keyword evidence="2" id="KW-1185">Reference proteome</keyword>
<proteinExistence type="predicted"/>
<name>A0A0D0CPN5_9AGAR</name>
<protein>
    <submittedName>
        <fullName evidence="1">Uncharacterized protein</fullName>
    </submittedName>
</protein>